<dbReference type="EMBL" id="LIHL02000011">
    <property type="protein sequence ID" value="KAF5455804.1"/>
    <property type="molecule type" value="Genomic_DNA"/>
</dbReference>
<dbReference type="Proteomes" id="UP000619265">
    <property type="component" value="Unassembled WGS sequence"/>
</dbReference>
<keyword evidence="1" id="KW-0175">Coiled coil</keyword>
<protein>
    <submittedName>
        <fullName evidence="2">Uncharacterized protein</fullName>
    </submittedName>
</protein>
<name>A0A833UPQ7_JUGRE</name>
<accession>A0A833UPQ7</accession>
<dbReference type="AlphaFoldDB" id="A0A833UPQ7"/>
<evidence type="ECO:0000313" key="3">
    <source>
        <dbReference type="Proteomes" id="UP000619265"/>
    </source>
</evidence>
<evidence type="ECO:0000256" key="1">
    <source>
        <dbReference type="SAM" id="Coils"/>
    </source>
</evidence>
<reference evidence="2" key="1">
    <citation type="submission" date="2015-10" db="EMBL/GenBank/DDBJ databases">
        <authorList>
            <person name="Martinez-Garcia P.J."/>
            <person name="Crepeau M.W."/>
            <person name="Puiu D."/>
            <person name="Gonzalez-Ibeas D."/>
            <person name="Whalen J."/>
            <person name="Stevens K."/>
            <person name="Paul R."/>
            <person name="Butterfield T."/>
            <person name="Britton M."/>
            <person name="Reagan R."/>
            <person name="Chakraborty S."/>
            <person name="Walawage S.L."/>
            <person name="Vasquez-Gross H.A."/>
            <person name="Cardeno C."/>
            <person name="Famula R."/>
            <person name="Pratt K."/>
            <person name="Kuruganti S."/>
            <person name="Aradhya M.K."/>
            <person name="Leslie C.A."/>
            <person name="Dandekar A.M."/>
            <person name="Salzberg S.L."/>
            <person name="Wegrzyn J.L."/>
            <person name="Langley C.H."/>
            <person name="Neale D.B."/>
        </authorList>
    </citation>
    <scope>NUCLEOTIDE SEQUENCE</scope>
    <source>
        <tissue evidence="2">Leaves</tissue>
    </source>
</reference>
<organism evidence="2 3">
    <name type="scientific">Juglans regia</name>
    <name type="common">English walnut</name>
    <dbReference type="NCBI Taxonomy" id="51240"/>
    <lineage>
        <taxon>Eukaryota</taxon>
        <taxon>Viridiplantae</taxon>
        <taxon>Streptophyta</taxon>
        <taxon>Embryophyta</taxon>
        <taxon>Tracheophyta</taxon>
        <taxon>Spermatophyta</taxon>
        <taxon>Magnoliopsida</taxon>
        <taxon>eudicotyledons</taxon>
        <taxon>Gunneridae</taxon>
        <taxon>Pentapetalae</taxon>
        <taxon>rosids</taxon>
        <taxon>fabids</taxon>
        <taxon>Fagales</taxon>
        <taxon>Juglandaceae</taxon>
        <taxon>Juglans</taxon>
    </lineage>
</organism>
<dbReference type="Gramene" id="Jr11_20190_p1">
    <property type="protein sequence ID" value="cds.Jr11_20190_p1"/>
    <property type="gene ID" value="Jr11_20190"/>
</dbReference>
<comment type="caution">
    <text evidence="2">The sequence shown here is derived from an EMBL/GenBank/DDBJ whole genome shotgun (WGS) entry which is preliminary data.</text>
</comment>
<feature type="non-terminal residue" evidence="2">
    <location>
        <position position="237"/>
    </location>
</feature>
<proteinExistence type="predicted"/>
<sequence length="237" mass="26771">MWVSHAQFFECVLNSWKVDVVGGSSLNVLMNKLKRLRIALREWNKHVFGRTEFHIAELEARIRGLEASLQSEYIKDVEDDLVVSQLELSVWLEREEKRLAQQAKQGWIQKGEATSTFFRAVSRRNHKVVKEMKLADGTILSSPEQIHDGAISYFSQFLEVGSCCEEPNLGGLVIPTISQGDNEFLARIPSSQEVYEALCSIPEDSSPGPDGFGSGFYRSCWHIVGNEVVDAVSEFFR</sequence>
<feature type="coiled-coil region" evidence="1">
    <location>
        <begin position="26"/>
        <end position="75"/>
    </location>
</feature>
<reference evidence="2" key="2">
    <citation type="submission" date="2020-03" db="EMBL/GenBank/DDBJ databases">
        <title>Walnut 2.0.</title>
        <authorList>
            <person name="Marrano A."/>
            <person name="Britton M."/>
            <person name="Zimin A.V."/>
            <person name="Zaini P.A."/>
            <person name="Workman R."/>
            <person name="Puiu D."/>
            <person name="Bianco L."/>
            <person name="Allen B.J."/>
            <person name="Troggio M."/>
            <person name="Leslie C.A."/>
            <person name="Timp W."/>
            <person name="Dendekar A."/>
            <person name="Salzberg S.L."/>
            <person name="Neale D.B."/>
        </authorList>
    </citation>
    <scope>NUCLEOTIDE SEQUENCE</scope>
    <source>
        <tissue evidence="2">Leaves</tissue>
    </source>
</reference>
<evidence type="ECO:0000313" key="2">
    <source>
        <dbReference type="EMBL" id="KAF5455804.1"/>
    </source>
</evidence>
<gene>
    <name evidence="2" type="ORF">F2P56_025341</name>
</gene>